<dbReference type="Gene3D" id="3.30.43.10">
    <property type="entry name" value="Uridine Diphospho-n-acetylenolpyruvylglucosamine Reductase, domain 2"/>
    <property type="match status" value="1"/>
</dbReference>
<keyword evidence="8" id="KW-1185">Reference proteome</keyword>
<comment type="similarity">
    <text evidence="2">Belongs to the oxygen-dependent FAD-linked oxidoreductase family.</text>
</comment>
<gene>
    <name evidence="7" type="ORF">KMW28_24435</name>
</gene>
<organism evidence="7 8">
    <name type="scientific">Flammeovirga yaeyamensis</name>
    <dbReference type="NCBI Taxonomy" id="367791"/>
    <lineage>
        <taxon>Bacteria</taxon>
        <taxon>Pseudomonadati</taxon>
        <taxon>Bacteroidota</taxon>
        <taxon>Cytophagia</taxon>
        <taxon>Cytophagales</taxon>
        <taxon>Flammeovirgaceae</taxon>
        <taxon>Flammeovirga</taxon>
    </lineage>
</organism>
<dbReference type="InterPro" id="IPR036318">
    <property type="entry name" value="FAD-bd_PCMH-like_sf"/>
</dbReference>
<dbReference type="PIRSF" id="PIRSF000136">
    <property type="entry name" value="LGO_GLO"/>
    <property type="match status" value="1"/>
</dbReference>
<dbReference type="InterPro" id="IPR016171">
    <property type="entry name" value="Vanillyl_alc_oxidase_C-sub2"/>
</dbReference>
<evidence type="ECO:0000256" key="5">
    <source>
        <dbReference type="ARBA" id="ARBA00023002"/>
    </source>
</evidence>
<dbReference type="Gene3D" id="3.30.465.10">
    <property type="match status" value="1"/>
</dbReference>
<evidence type="ECO:0000256" key="1">
    <source>
        <dbReference type="ARBA" id="ARBA00005147"/>
    </source>
</evidence>
<dbReference type="InterPro" id="IPR016167">
    <property type="entry name" value="FAD-bd_PCMH_sub1"/>
</dbReference>
<evidence type="ECO:0000256" key="2">
    <source>
        <dbReference type="ARBA" id="ARBA00005466"/>
    </source>
</evidence>
<keyword evidence="4" id="KW-0274">FAD</keyword>
<dbReference type="GO" id="GO:0019853">
    <property type="term" value="P:L-ascorbic acid biosynthetic process"/>
    <property type="evidence" value="ECO:0007669"/>
    <property type="project" value="UniProtKB-KW"/>
</dbReference>
<keyword evidence="4" id="KW-0285">Flavoprotein</keyword>
<evidence type="ECO:0000259" key="6">
    <source>
        <dbReference type="PROSITE" id="PS51387"/>
    </source>
</evidence>
<dbReference type="Pfam" id="PF04030">
    <property type="entry name" value="ALO"/>
    <property type="match status" value="1"/>
</dbReference>
<keyword evidence="3" id="KW-0060">Ascorbate biosynthesis</keyword>
<accession>A0AAX1NE60</accession>
<dbReference type="PANTHER" id="PTHR43762">
    <property type="entry name" value="L-GULONOLACTONE OXIDASE"/>
    <property type="match status" value="1"/>
</dbReference>
<dbReference type="InterPro" id="IPR010031">
    <property type="entry name" value="FAD_lactone_oxidase-like"/>
</dbReference>
<protein>
    <submittedName>
        <fullName evidence="7">FAD-binding protein</fullName>
    </submittedName>
</protein>
<dbReference type="GO" id="GO:0016020">
    <property type="term" value="C:membrane"/>
    <property type="evidence" value="ECO:0007669"/>
    <property type="project" value="InterPro"/>
</dbReference>
<dbReference type="InterPro" id="IPR006094">
    <property type="entry name" value="Oxid_FAD_bind_N"/>
</dbReference>
<dbReference type="PROSITE" id="PS51387">
    <property type="entry name" value="FAD_PCMH"/>
    <property type="match status" value="1"/>
</dbReference>
<dbReference type="KEGG" id="fya:KMW28_24435"/>
<dbReference type="GO" id="GO:0071949">
    <property type="term" value="F:FAD binding"/>
    <property type="evidence" value="ECO:0007669"/>
    <property type="project" value="InterPro"/>
</dbReference>
<dbReference type="Proteomes" id="UP000678679">
    <property type="component" value="Chromosome 2"/>
</dbReference>
<dbReference type="GO" id="GO:0003885">
    <property type="term" value="F:D-arabinono-1,4-lactone oxidase activity"/>
    <property type="evidence" value="ECO:0007669"/>
    <property type="project" value="InterPro"/>
</dbReference>
<evidence type="ECO:0000313" key="7">
    <source>
        <dbReference type="EMBL" id="QWG04043.1"/>
    </source>
</evidence>
<reference evidence="7 8" key="1">
    <citation type="submission" date="2021-05" db="EMBL/GenBank/DDBJ databases">
        <title>Comparative genomic studies on the polysaccharide-degrading batcterial strains of the Flammeovirga genus.</title>
        <authorList>
            <person name="Zewei F."/>
            <person name="Zheng Z."/>
            <person name="Yu L."/>
            <person name="Ruyue G."/>
            <person name="Yanhong M."/>
            <person name="Yuanyuan C."/>
            <person name="Jingyan G."/>
            <person name="Wenjun H."/>
        </authorList>
    </citation>
    <scope>NUCLEOTIDE SEQUENCE [LARGE SCALE GENOMIC DNA]</scope>
    <source>
        <strain evidence="7 8">NBRC:100898</strain>
    </source>
</reference>
<dbReference type="InterPro" id="IPR006093">
    <property type="entry name" value="Oxy_OxRdtase_FAD_BS"/>
</dbReference>
<dbReference type="RefSeq" id="WP_169663538.1">
    <property type="nucleotide sequence ID" value="NZ_CP076133.1"/>
</dbReference>
<keyword evidence="5" id="KW-0560">Oxidoreductase</keyword>
<comment type="pathway">
    <text evidence="1">Cofactor biosynthesis; L-ascorbate biosynthesis.</text>
</comment>
<dbReference type="InterPro" id="IPR016166">
    <property type="entry name" value="FAD-bd_PCMH"/>
</dbReference>
<dbReference type="NCBIfam" id="TIGR01679">
    <property type="entry name" value="bact_FAD_ox"/>
    <property type="match status" value="1"/>
</dbReference>
<evidence type="ECO:0000313" key="8">
    <source>
        <dbReference type="Proteomes" id="UP000678679"/>
    </source>
</evidence>
<name>A0AAX1NE60_9BACT</name>
<proteinExistence type="inferred from homology"/>
<evidence type="ECO:0000256" key="4">
    <source>
        <dbReference type="ARBA" id="ARBA00022827"/>
    </source>
</evidence>
<dbReference type="AlphaFoldDB" id="A0AAX1NE60"/>
<sequence>MFRLDQNENQLNTLELKRNWAGNVEFNPKQVDFPSTETEIQKLVLKAANQRSTIRVIGTGHSFSALCQTNQILMSLDNYQGLVHVDKNKQQVTVKGGTKLKLLGELLWKEGLAMENLGDIDSQSIAGTISTGTHGTGTSFGTISSQVISLKLINGKGEIKTCSLEKDVQLFKAAQVSLGALGIITEVTLQCVPTYKLLIKNRKEGLNTILSSIEERNTLNRNFEYYWFPYTETVWTKSSNIVESGEPDKDNLLNYLSELLLENYTFKGLCEFARLFPSQNKLVSKIIAQSVPTMEKLNHSHKVYATMRLVKFTEMEYSVPAEAYQEVMKEVIKLVNSGKYPIHFPIENRWVKQDDIFMSPAYQRDSVYIACHVYNKKSYKEYFKALESILRAYGGRPHWGKLNTITQKDVTELYPKFMEFDAVRKNEDPDGMFTNSYLKKIIG</sequence>
<dbReference type="Gene3D" id="3.30.70.2520">
    <property type="match status" value="1"/>
</dbReference>
<dbReference type="PROSITE" id="PS00862">
    <property type="entry name" value="OX2_COVAL_FAD"/>
    <property type="match status" value="1"/>
</dbReference>
<dbReference type="SUPFAM" id="SSF56176">
    <property type="entry name" value="FAD-binding/transporter-associated domain-like"/>
    <property type="match status" value="1"/>
</dbReference>
<dbReference type="InterPro" id="IPR007173">
    <property type="entry name" value="ALO_C"/>
</dbReference>
<dbReference type="Gene3D" id="1.10.45.10">
    <property type="entry name" value="Vanillyl-alcohol Oxidase, Chain A, domain 4"/>
    <property type="match status" value="1"/>
</dbReference>
<evidence type="ECO:0000256" key="3">
    <source>
        <dbReference type="ARBA" id="ARBA00022644"/>
    </source>
</evidence>
<feature type="domain" description="FAD-binding PCMH-type" evidence="6">
    <location>
        <begin position="24"/>
        <end position="194"/>
    </location>
</feature>
<dbReference type="InterPro" id="IPR016169">
    <property type="entry name" value="FAD-bd_PCMH_sub2"/>
</dbReference>
<dbReference type="PANTHER" id="PTHR43762:SF1">
    <property type="entry name" value="D-ARABINONO-1,4-LACTONE OXIDASE"/>
    <property type="match status" value="1"/>
</dbReference>
<dbReference type="EMBL" id="CP076133">
    <property type="protein sequence ID" value="QWG04043.1"/>
    <property type="molecule type" value="Genomic_DNA"/>
</dbReference>
<dbReference type="Pfam" id="PF01565">
    <property type="entry name" value="FAD_binding_4"/>
    <property type="match status" value="1"/>
</dbReference>